<reference evidence="1" key="1">
    <citation type="submission" date="2019-02" db="EMBL/GenBank/DDBJ databases">
        <authorList>
            <person name="Gruber-Vodicka R. H."/>
            <person name="Seah K. B. B."/>
        </authorList>
    </citation>
    <scope>NUCLEOTIDE SEQUENCE</scope>
    <source>
        <strain evidence="1">BECK_BY1</strain>
    </source>
</reference>
<gene>
    <name evidence="1" type="ORF">BECKTUN1418D_GA0071000_13392</name>
</gene>
<name>A0A451AHC6_9GAMM</name>
<dbReference type="EMBL" id="CAADFX010000339">
    <property type="protein sequence ID" value="VFK65419.1"/>
    <property type="molecule type" value="Genomic_DNA"/>
</dbReference>
<sequence length="86" mass="9435">MAPNGTVQGAQKIAQLKAQQHAYSFEIPLTLIRNAIVGFLKKDRGLSTKIKIHGVHLDYADFTKADLNDYDFTGATLTHVNFGSSD</sequence>
<dbReference type="InterPro" id="IPR001646">
    <property type="entry name" value="5peptide_repeat"/>
</dbReference>
<protein>
    <submittedName>
        <fullName evidence="1">Pentapeptide repeat-containing protein</fullName>
    </submittedName>
</protein>
<dbReference type="Gene3D" id="2.160.20.80">
    <property type="entry name" value="E3 ubiquitin-protein ligase SopA"/>
    <property type="match status" value="1"/>
</dbReference>
<evidence type="ECO:0000313" key="1">
    <source>
        <dbReference type="EMBL" id="VFK65419.1"/>
    </source>
</evidence>
<organism evidence="1">
    <name type="scientific">Candidatus Kentrum sp. TUN</name>
    <dbReference type="NCBI Taxonomy" id="2126343"/>
    <lineage>
        <taxon>Bacteria</taxon>
        <taxon>Pseudomonadati</taxon>
        <taxon>Pseudomonadota</taxon>
        <taxon>Gammaproteobacteria</taxon>
        <taxon>Candidatus Kentrum</taxon>
    </lineage>
</organism>
<dbReference type="AlphaFoldDB" id="A0A451AHC6"/>
<proteinExistence type="predicted"/>
<accession>A0A451AHC6</accession>
<dbReference type="SUPFAM" id="SSF141571">
    <property type="entry name" value="Pentapeptide repeat-like"/>
    <property type="match status" value="1"/>
</dbReference>
<dbReference type="Pfam" id="PF00805">
    <property type="entry name" value="Pentapeptide"/>
    <property type="match status" value="1"/>
</dbReference>